<dbReference type="AlphaFoldDB" id="A0A8T0RFU5"/>
<dbReference type="InterPro" id="IPR036188">
    <property type="entry name" value="FAD/NAD-bd_sf"/>
</dbReference>
<name>A0A8T0RFU5_PANVG</name>
<protein>
    <recommendedName>
        <fullName evidence="4">Flavin-containing monooxygenase</fullName>
    </recommendedName>
</protein>
<gene>
    <name evidence="2" type="ORF">PVAP13_6KG252100</name>
</gene>
<evidence type="ECO:0000313" key="2">
    <source>
        <dbReference type="EMBL" id="KAG2583920.1"/>
    </source>
</evidence>
<proteinExistence type="predicted"/>
<dbReference type="SUPFAM" id="SSF51905">
    <property type="entry name" value="FAD/NAD(P)-binding domain"/>
    <property type="match status" value="1"/>
</dbReference>
<organism evidence="2 3">
    <name type="scientific">Panicum virgatum</name>
    <name type="common">Blackwell switchgrass</name>
    <dbReference type="NCBI Taxonomy" id="38727"/>
    <lineage>
        <taxon>Eukaryota</taxon>
        <taxon>Viridiplantae</taxon>
        <taxon>Streptophyta</taxon>
        <taxon>Embryophyta</taxon>
        <taxon>Tracheophyta</taxon>
        <taxon>Spermatophyta</taxon>
        <taxon>Magnoliopsida</taxon>
        <taxon>Liliopsida</taxon>
        <taxon>Poales</taxon>
        <taxon>Poaceae</taxon>
        <taxon>PACMAD clade</taxon>
        <taxon>Panicoideae</taxon>
        <taxon>Panicodae</taxon>
        <taxon>Paniceae</taxon>
        <taxon>Panicinae</taxon>
        <taxon>Panicum</taxon>
        <taxon>Panicum sect. Hiantes</taxon>
    </lineage>
</organism>
<feature type="compositionally biased region" description="Basic and acidic residues" evidence="1">
    <location>
        <begin position="233"/>
        <end position="245"/>
    </location>
</feature>
<sequence>MEYSRMAHADAEELIRGKRVIVVGSGKSGVDIVAQCAQVNGSKYPCTMVDRHANWAVDPNLTWAAFFEKLMTSRLAEMMVRKPGEGLALHGARARQVADSHGDRGVLQGAHADAGARDAAGPQLLGGDAGLADQRASRQVLRHGRRRRHRAPEVRRLQLLRRRRGPGLRRRARRRRRGHPRHRLRRRPAPQWRVRVAPVQRDRRRAALRHHAASLQAVRAAADTADGGGRVCGERGEHLPLRDDGQVGGAPARRRGAPARRGGHGAERGVGAVGAVGQAAQRRLLPQVVHRHHDDVVPRPAVPGHGGQPEEEEGGRARRRLAAAVRAHRLRRHPVIHRRRSPV</sequence>
<dbReference type="EMBL" id="CM029047">
    <property type="protein sequence ID" value="KAG2583920.1"/>
    <property type="molecule type" value="Genomic_DNA"/>
</dbReference>
<feature type="compositionally biased region" description="Basic residues" evidence="1">
    <location>
        <begin position="158"/>
        <end position="188"/>
    </location>
</feature>
<feature type="region of interest" description="Disordered" evidence="1">
    <location>
        <begin position="233"/>
        <end position="269"/>
    </location>
</feature>
<feature type="compositionally biased region" description="Basic residues" evidence="1">
    <location>
        <begin position="252"/>
        <end position="263"/>
    </location>
</feature>
<reference evidence="2" key="1">
    <citation type="submission" date="2020-05" db="EMBL/GenBank/DDBJ databases">
        <title>WGS assembly of Panicum virgatum.</title>
        <authorList>
            <person name="Lovell J.T."/>
            <person name="Jenkins J."/>
            <person name="Shu S."/>
            <person name="Juenger T.E."/>
            <person name="Schmutz J."/>
        </authorList>
    </citation>
    <scope>NUCLEOTIDE SEQUENCE</scope>
    <source>
        <strain evidence="2">AP13</strain>
    </source>
</reference>
<evidence type="ECO:0008006" key="4">
    <source>
        <dbReference type="Google" id="ProtNLM"/>
    </source>
</evidence>
<dbReference type="Proteomes" id="UP000823388">
    <property type="component" value="Chromosome 6K"/>
</dbReference>
<dbReference type="Gene3D" id="3.50.50.60">
    <property type="entry name" value="FAD/NAD(P)-binding domain"/>
    <property type="match status" value="1"/>
</dbReference>
<keyword evidence="3" id="KW-1185">Reference proteome</keyword>
<accession>A0A8T0RFU5</accession>
<evidence type="ECO:0000313" key="3">
    <source>
        <dbReference type="Proteomes" id="UP000823388"/>
    </source>
</evidence>
<feature type="region of interest" description="Disordered" evidence="1">
    <location>
        <begin position="139"/>
        <end position="191"/>
    </location>
</feature>
<evidence type="ECO:0000256" key="1">
    <source>
        <dbReference type="SAM" id="MobiDB-lite"/>
    </source>
</evidence>
<feature type="compositionally biased region" description="Basic residues" evidence="1">
    <location>
        <begin position="140"/>
        <end position="150"/>
    </location>
</feature>
<comment type="caution">
    <text evidence="2">The sequence shown here is derived from an EMBL/GenBank/DDBJ whole genome shotgun (WGS) entry which is preliminary data.</text>
</comment>
<feature type="region of interest" description="Disordered" evidence="1">
    <location>
        <begin position="296"/>
        <end position="319"/>
    </location>
</feature>